<dbReference type="OMA" id="NTELECT"/>
<accession>A0A0H5QC73</accession>
<proteinExistence type="predicted"/>
<dbReference type="EMBL" id="CVTF01000079">
    <property type="protein sequence ID" value="CRY99569.1"/>
    <property type="molecule type" value="Genomic_DNA"/>
</dbReference>
<name>A0A0H5QC73_NEIMI</name>
<evidence type="ECO:0008006" key="3">
    <source>
        <dbReference type="Google" id="ProtNLM"/>
    </source>
</evidence>
<evidence type="ECO:0000313" key="1">
    <source>
        <dbReference type="EMBL" id="CRY99569.1"/>
    </source>
</evidence>
<dbReference type="AlphaFoldDB" id="A0A0H5QC73"/>
<dbReference type="Proteomes" id="UP000182715">
    <property type="component" value="Unassembled WGS sequence"/>
</dbReference>
<protein>
    <recommendedName>
        <fullName evidence="3">Uracil-DNA glycosylase-like domain-containing protein</fullName>
    </recommendedName>
</protein>
<reference evidence="1 2" key="1">
    <citation type="submission" date="2014-11" db="EMBL/GenBank/DDBJ databases">
        <authorList>
            <person name="Diene M.Seydina."/>
        </authorList>
    </citation>
    <scope>NUCLEOTIDE SEQUENCE [LARGE SCALE GENOMIC DNA]</scope>
    <source>
        <strain evidence="1 2">Neisseria meningitidis CHUV</strain>
    </source>
</reference>
<organism evidence="1 2">
    <name type="scientific">Neisseria meningitidis serogroup B</name>
    <dbReference type="NCBI Taxonomy" id="491"/>
    <lineage>
        <taxon>Bacteria</taxon>
        <taxon>Pseudomonadati</taxon>
        <taxon>Pseudomonadota</taxon>
        <taxon>Betaproteobacteria</taxon>
        <taxon>Neisseriales</taxon>
        <taxon>Neisseriaceae</taxon>
        <taxon>Neisseria</taxon>
    </lineage>
</organism>
<sequence length="231" mass="26807">MMKDLNLSNSLFKGYNDKHGLMICGYEWGWSKADEAAYVAGEYKLPENKIDHTFANKSLYFGEQAKKWRYDNTIKNWFEMWGHPLDENGLGGAFEKSLVQTNWAATQGNTIDNPDKFTQPEHIDNFLYHIEKLRPKVILFMGSRLADFLNNQNVLPRFEQLVGKQTKPLETVQKEFDGTRFNVKFQSFEDCEVVCFPHPSASRGLSYDYIALFAPEMNRILSDFKTTRGFK</sequence>
<evidence type="ECO:0000313" key="2">
    <source>
        <dbReference type="Proteomes" id="UP000182715"/>
    </source>
</evidence>